<dbReference type="PROSITE" id="PS50966">
    <property type="entry name" value="ZF_SWIM"/>
    <property type="match status" value="1"/>
</dbReference>
<keyword evidence="1" id="KW-0479">Metal-binding</keyword>
<comment type="caution">
    <text evidence="3">The sequence shown here is derived from an EMBL/GenBank/DDBJ whole genome shotgun (WGS) entry which is preliminary data.</text>
</comment>
<organism evidence="3 4">
    <name type="scientific">candidate division CSSED10-310 bacterium</name>
    <dbReference type="NCBI Taxonomy" id="2855610"/>
    <lineage>
        <taxon>Bacteria</taxon>
        <taxon>Bacteria division CSSED10-310</taxon>
    </lineage>
</organism>
<gene>
    <name evidence="3" type="ORF">ACFL27_04720</name>
</gene>
<name>A0ABV6YTI4_UNCC1</name>
<protein>
    <submittedName>
        <fullName evidence="3">SWIM zinc finger family protein</fullName>
    </submittedName>
</protein>
<evidence type="ECO:0000256" key="1">
    <source>
        <dbReference type="PROSITE-ProRule" id="PRU00325"/>
    </source>
</evidence>
<sequence length="450" mass="51007">MAFDHIYRYLDASHFDRDKRSLRLATCNQNIDEHPYFFSGSLVRPQRTAKLLLGLMSTVHARYHIPAVMLERILILSDPVVTSSDERLRFEGFSNCCGVYVRLDLYPESLKGKRFGRGSTNVDFNQPMLSALSMVRDTDEVSMSIGSDRVEVSKNDETVVEKKVKLPFRWLKGFVEVQACQCRMQKMLDTSGPKAARFFKSLPRMKTSRRETWIVGSRSGLRISQVKPRDSGIRVGGLERLRVLERFAAQAETLNIYADETTGATGWELVFDDCRFHLVLSPEVWRGFSGEGQALESLGNKKWQNALPAIRAQLNWQSVIDICDIAARADVARNIAEDTLSVLGVQGLVGYDLGESAYFHRQLPFDLSNVDMTQPRLRSARKLVDTQKVGIISQTENEIVATVQSIDVQHRVRISSDQTKCTCPWYAKHRSNRGPCKHILSVQLSLTEEK</sequence>
<proteinExistence type="predicted"/>
<evidence type="ECO:0000259" key="2">
    <source>
        <dbReference type="PROSITE" id="PS50966"/>
    </source>
</evidence>
<accession>A0ABV6YTI4</accession>
<evidence type="ECO:0000313" key="4">
    <source>
        <dbReference type="Proteomes" id="UP001594351"/>
    </source>
</evidence>
<keyword evidence="4" id="KW-1185">Reference proteome</keyword>
<dbReference type="EMBL" id="JBHPBY010000041">
    <property type="protein sequence ID" value="MFC1849495.1"/>
    <property type="molecule type" value="Genomic_DNA"/>
</dbReference>
<reference evidence="3 4" key="1">
    <citation type="submission" date="2024-09" db="EMBL/GenBank/DDBJ databases">
        <title>Laminarin stimulates single cell rates of sulfate reduction while oxygen inhibits transcriptomic activity in coastal marine sediment.</title>
        <authorList>
            <person name="Lindsay M."/>
            <person name="Orcutt B."/>
            <person name="Emerson D."/>
            <person name="Stepanauskas R."/>
            <person name="D'Angelo T."/>
        </authorList>
    </citation>
    <scope>NUCLEOTIDE SEQUENCE [LARGE SCALE GENOMIC DNA]</scope>
    <source>
        <strain evidence="3">SAG AM-311-K15</strain>
    </source>
</reference>
<keyword evidence="1" id="KW-0862">Zinc</keyword>
<dbReference type="InterPro" id="IPR007527">
    <property type="entry name" value="Znf_SWIM"/>
</dbReference>
<keyword evidence="1" id="KW-0863">Zinc-finger</keyword>
<feature type="domain" description="SWIM-type" evidence="2">
    <location>
        <begin position="410"/>
        <end position="447"/>
    </location>
</feature>
<evidence type="ECO:0000313" key="3">
    <source>
        <dbReference type="EMBL" id="MFC1849495.1"/>
    </source>
</evidence>
<dbReference type="Proteomes" id="UP001594351">
    <property type="component" value="Unassembled WGS sequence"/>
</dbReference>
<dbReference type="Pfam" id="PF04434">
    <property type="entry name" value="SWIM"/>
    <property type="match status" value="1"/>
</dbReference>